<proteinExistence type="predicted"/>
<sequence>MSLETLAPELVSLILQSVDSPRGLHGLITASPACLRSFSQAPRLILEAVIRNTLPAETVRHFLAVLQTPSPSTTSLVSQFLDKYFDTSSSFDFPTTKADIISLYQLYNRVTYIITRYLHQLQELGLGESILALSDSECIRLQRAFLRFEIYSRVFPADDTYPWETPSLNHQFSAVEQFDLFLSQLAPWEVEEMQCVEIYFSILIGNFIDQLEEQLIDAVKQCTGIVWPSSLGSTGMKEKEEGDKLLDQNNLREFKNLDLTDLSLFSQDGIYYSQSHISYMTSLGLDFIYNLCVSDDKRSELIRSNSPYSRQFFPEALRQSPSWIREIHGVYRHPEYDAEDNPHHHNLGWHLYREDPNYGAVWDGVRPLNCDYSSLGQLGYVFWDSGRIRSSDVSERLEAARKGALDCGQFDISCRKGPEDRLKGVRLPRDQFEEIERRFGDIRRPLPKEFN</sequence>
<name>A0ABZ2X5P1_9HYPO</name>
<organism evidence="1 2">
    <name type="scientific">Fusarium acuminatum</name>
    <dbReference type="NCBI Taxonomy" id="5515"/>
    <lineage>
        <taxon>Eukaryota</taxon>
        <taxon>Fungi</taxon>
        <taxon>Dikarya</taxon>
        <taxon>Ascomycota</taxon>
        <taxon>Pezizomycotina</taxon>
        <taxon>Sordariomycetes</taxon>
        <taxon>Hypocreomycetidae</taxon>
        <taxon>Hypocreales</taxon>
        <taxon>Nectriaceae</taxon>
        <taxon>Fusarium</taxon>
        <taxon>Fusarium tricinctum species complex</taxon>
    </lineage>
</organism>
<accession>A0ABZ2X5P1</accession>
<keyword evidence="2" id="KW-1185">Reference proteome</keyword>
<gene>
    <name evidence="1" type="ORF">QYS62_009583</name>
</gene>
<dbReference type="EMBL" id="CP151264">
    <property type="protein sequence ID" value="WZH48409.1"/>
    <property type="molecule type" value="Genomic_DNA"/>
</dbReference>
<protein>
    <submittedName>
        <fullName evidence="1">Uncharacterized protein</fullName>
    </submittedName>
</protein>
<evidence type="ECO:0000313" key="2">
    <source>
        <dbReference type="Proteomes" id="UP001489902"/>
    </source>
</evidence>
<dbReference type="Proteomes" id="UP001489902">
    <property type="component" value="Chromosome 5"/>
</dbReference>
<reference evidence="1 2" key="1">
    <citation type="submission" date="2024-04" db="EMBL/GenBank/DDBJ databases">
        <title>Complete genome sequence of Fusarium acuminatum.</title>
        <authorList>
            <person name="Lan B."/>
        </authorList>
    </citation>
    <scope>NUCLEOTIDE SEQUENCE [LARGE SCALE GENOMIC DNA]</scope>
    <source>
        <strain evidence="1">1A</strain>
    </source>
</reference>
<evidence type="ECO:0000313" key="1">
    <source>
        <dbReference type="EMBL" id="WZH48409.1"/>
    </source>
</evidence>